<dbReference type="InterPro" id="IPR040122">
    <property type="entry name" value="Importin_beta"/>
</dbReference>
<dbReference type="PROSITE" id="PS50166">
    <property type="entry name" value="IMPORTIN_B_NT"/>
    <property type="match status" value="1"/>
</dbReference>
<keyword evidence="4" id="KW-0963">Cytoplasm</keyword>
<dbReference type="GeneID" id="25313541"/>
<dbReference type="InterPro" id="IPR016024">
    <property type="entry name" value="ARM-type_fold"/>
</dbReference>
<evidence type="ECO:0000313" key="9">
    <source>
        <dbReference type="EMBL" id="KKA24725.1"/>
    </source>
</evidence>
<dbReference type="PANTHER" id="PTHR10527">
    <property type="entry name" value="IMPORTIN BETA"/>
    <property type="match status" value="1"/>
</dbReference>
<evidence type="ECO:0000256" key="2">
    <source>
        <dbReference type="ARBA" id="ARBA00004496"/>
    </source>
</evidence>
<dbReference type="GO" id="GO:0031267">
    <property type="term" value="F:small GTPase binding"/>
    <property type="evidence" value="ECO:0007669"/>
    <property type="project" value="InterPro"/>
</dbReference>
<dbReference type="GO" id="GO:0006406">
    <property type="term" value="P:mRNA export from nucleus"/>
    <property type="evidence" value="ECO:0007669"/>
    <property type="project" value="EnsemblFungi"/>
</dbReference>
<dbReference type="InterPro" id="IPR001494">
    <property type="entry name" value="Importin-beta_N"/>
</dbReference>
<evidence type="ECO:0000256" key="5">
    <source>
        <dbReference type="ARBA" id="ARBA00022737"/>
    </source>
</evidence>
<dbReference type="GO" id="GO:0060188">
    <property type="term" value="P:regulation of protein desumoylation"/>
    <property type="evidence" value="ECO:0007669"/>
    <property type="project" value="EnsemblFungi"/>
</dbReference>
<dbReference type="AlphaFoldDB" id="A0A0F4Z312"/>
<dbReference type="Pfam" id="PF18829">
    <property type="entry name" value="Importin_rep_6"/>
    <property type="match status" value="1"/>
</dbReference>
<evidence type="ECO:0000256" key="4">
    <source>
        <dbReference type="ARBA" id="ARBA00022490"/>
    </source>
</evidence>
<dbReference type="Pfam" id="PF18808">
    <property type="entry name" value="Importin_rep_4"/>
    <property type="match status" value="1"/>
</dbReference>
<keyword evidence="3" id="KW-0813">Transport</keyword>
<dbReference type="Pfam" id="PF25574">
    <property type="entry name" value="TPR_IMB1"/>
    <property type="match status" value="1"/>
</dbReference>
<dbReference type="EMBL" id="LASV01000049">
    <property type="protein sequence ID" value="KKA24725.1"/>
    <property type="molecule type" value="Genomic_DNA"/>
</dbReference>
<dbReference type="OrthoDB" id="543373at2759"/>
<reference evidence="9 10" key="1">
    <citation type="submission" date="2015-04" db="EMBL/GenBank/DDBJ databases">
        <authorList>
            <person name="Heijne W.H."/>
            <person name="Fedorova N.D."/>
            <person name="Nierman W.C."/>
            <person name="Vollebregt A.W."/>
            <person name="Zhao Z."/>
            <person name="Wu L."/>
            <person name="Kumar M."/>
            <person name="Stam H."/>
            <person name="van den Berg M.A."/>
            <person name="Pel H.J."/>
        </authorList>
    </citation>
    <scope>NUCLEOTIDE SEQUENCE [LARGE SCALE GENOMIC DNA]</scope>
    <source>
        <strain evidence="9 10">CBS 393.64</strain>
    </source>
</reference>
<accession>A0A0F4Z312</accession>
<dbReference type="GO" id="GO:0005737">
    <property type="term" value="C:cytoplasm"/>
    <property type="evidence" value="ECO:0007669"/>
    <property type="project" value="UniProtKB-SubCell"/>
</dbReference>
<dbReference type="Pfam" id="PF25780">
    <property type="entry name" value="TPR_IPO5"/>
    <property type="match status" value="1"/>
</dbReference>
<sequence length="1095" mass="121458">MSLLPPEVHSALSQLLRALTTPDNAVRSQAEDQLNNDWVQNRPDVLLMGLAEQIQGAEDAGTRSFSAVLFRRIATKTIKDPRTNETKEVFSSLNPDQRVAIREKLVSCLSSESLADVRNKIGDAIAEVARQYTDNGEQWPELLGVLFQASQSPEAGLREAAFRIFATTPGIIERQHEEAVSGVFTQGFRDSNVAVRIAAMEAFAALFRSIPKKSQPKFFSLIPDVLNILPPLKDSDESEELSKAFVSLIELAEISPKMFKGLFNNLVKFSISVIADKDLSDQVRQNALELMATFADYAPNMCKKDPNYAQEMVTQCLSLMTDVGIDDEDASEWNASEDLDLEESDLNHVAGEQAMDRLANKLGGQVILPATFAWIPRMMSSSAWRDRHAALMAISAISEGCRDLMVGELDQVLALVVPALQDPHPRVRYAGCNALGQMSTDFAGTMQEKYHAVVLNNIIPVLDAPEPRVQAHAAAALVNFCEEAERHILEPYLAELLRHLLQLLRSPKRFVQEQALSTIATIADSAETAFGQYYDTLMPLLFNVLKEEQSKEYRLLRAKAMECATLIALAVGKEKMGQDAMNLVHLLGNIQQNIVDADDPQSQYLLHCWGRMCRVLGQDFVPYLPGVMPPLLTVASAKADIQLLEDEDQVDQVDQDEGWELVPLRGKLIGIKTSTLEDKNTAIELITVYAQILEASFEPYVAETMEKIAIPGLAFFFHDPVRVSSAKLIPHLLNSYKKAHGAQSPGFAEMWNKVAERIIEVLSAEPNIDTLAEMFQCFYESVEVVGKNCLTQEHMQAFIESVKSTLEDYQNRVKARLEDQAEAEDGEEDNLEYEFAVEDDQTLLSDMNKAFHTIFKNQGSSFLPAWQRLLPIYDAFINSDDPTQRQWATCIMDDVLEFCGEDSWAYKDHILQPLANGLQDANAANRQAAAYGVGVAAQKGGPLWSEFVAASIPSLFQVTQHPQARSEEHVFATENASASIAKILHFNSSKVQNPQEVVANWINTLPITNDEEAAPYAYSFLAQLIDQQNPAVFSNADKVFGYIVQALDAETLQGNTAKKVAESAKRLVGATGLDAERILAGVNPDNQMTVRSYFQ</sequence>
<dbReference type="InterPro" id="IPR058584">
    <property type="entry name" value="IMB1_TNPO1-like_TPR"/>
</dbReference>
<dbReference type="Pfam" id="PF13513">
    <property type="entry name" value="HEAT_EZ"/>
    <property type="match status" value="1"/>
</dbReference>
<evidence type="ECO:0000256" key="6">
    <source>
        <dbReference type="ARBA" id="ARBA00022927"/>
    </source>
</evidence>
<dbReference type="RefSeq" id="XP_013331337.1">
    <property type="nucleotide sequence ID" value="XM_013475883.1"/>
</dbReference>
<dbReference type="InterPro" id="IPR011989">
    <property type="entry name" value="ARM-like"/>
</dbReference>
<dbReference type="InterPro" id="IPR057672">
    <property type="entry name" value="TPR_IPO4/5"/>
</dbReference>
<evidence type="ECO:0000256" key="3">
    <source>
        <dbReference type="ARBA" id="ARBA00022448"/>
    </source>
</evidence>
<dbReference type="SMART" id="SM01349">
    <property type="entry name" value="TOG"/>
    <property type="match status" value="1"/>
</dbReference>
<evidence type="ECO:0000256" key="1">
    <source>
        <dbReference type="ARBA" id="ARBA00004123"/>
    </source>
</evidence>
<name>A0A0F4Z312_RASE3</name>
<dbReference type="Gene3D" id="1.25.10.10">
    <property type="entry name" value="Leucine-rich Repeat Variant"/>
    <property type="match status" value="1"/>
</dbReference>
<protein>
    <submittedName>
        <fullName evidence="9">Importin beta-3 subunit</fullName>
    </submittedName>
</protein>
<dbReference type="InterPro" id="IPR040928">
    <property type="entry name" value="Importin_rep_5"/>
</dbReference>
<dbReference type="SUPFAM" id="SSF48371">
    <property type="entry name" value="ARM repeat"/>
    <property type="match status" value="1"/>
</dbReference>
<feature type="domain" description="Importin N-terminal" evidence="8">
    <location>
        <begin position="30"/>
        <end position="111"/>
    </location>
</feature>
<keyword evidence="10" id="KW-1185">Reference proteome</keyword>
<dbReference type="GO" id="GO:0034399">
    <property type="term" value="C:nuclear periphery"/>
    <property type="evidence" value="ECO:0007669"/>
    <property type="project" value="EnsemblFungi"/>
</dbReference>
<keyword evidence="5" id="KW-0677">Repeat</keyword>
<dbReference type="GO" id="GO:0006606">
    <property type="term" value="P:protein import into nucleus"/>
    <property type="evidence" value="ECO:0007669"/>
    <property type="project" value="EnsemblFungi"/>
</dbReference>
<proteinExistence type="predicted"/>
<evidence type="ECO:0000313" key="10">
    <source>
        <dbReference type="Proteomes" id="UP000053958"/>
    </source>
</evidence>
<evidence type="ECO:0000256" key="7">
    <source>
        <dbReference type="ARBA" id="ARBA00023242"/>
    </source>
</evidence>
<dbReference type="GO" id="GO:0061608">
    <property type="term" value="F:nuclear import signal receptor activity"/>
    <property type="evidence" value="ECO:0007669"/>
    <property type="project" value="EnsemblFungi"/>
</dbReference>
<dbReference type="Pfam" id="PF18816">
    <property type="entry name" value="Importin_rep_5"/>
    <property type="match status" value="1"/>
</dbReference>
<keyword evidence="6" id="KW-0653">Protein transport</keyword>
<dbReference type="InterPro" id="IPR041389">
    <property type="entry name" value="Importin_rep_6"/>
</dbReference>
<comment type="subcellular location">
    <subcellularLocation>
        <location evidence="2">Cytoplasm</location>
    </subcellularLocation>
    <subcellularLocation>
        <location evidence="1">Nucleus</location>
    </subcellularLocation>
</comment>
<dbReference type="InterPro" id="IPR041653">
    <property type="entry name" value="Importin_rep_4"/>
</dbReference>
<evidence type="ECO:0000259" key="8">
    <source>
        <dbReference type="PROSITE" id="PS50166"/>
    </source>
</evidence>
<gene>
    <name evidence="9" type="ORF">T310_1190</name>
</gene>
<dbReference type="GO" id="GO:0008139">
    <property type="term" value="F:nuclear localization sequence binding"/>
    <property type="evidence" value="ECO:0007669"/>
    <property type="project" value="EnsemblFungi"/>
</dbReference>
<comment type="caution">
    <text evidence="9">The sequence shown here is derived from an EMBL/GenBank/DDBJ whole genome shotgun (WGS) entry which is preliminary data.</text>
</comment>
<dbReference type="STRING" id="1408163.A0A0F4Z312"/>
<dbReference type="InterPro" id="IPR034085">
    <property type="entry name" value="TOG"/>
</dbReference>
<dbReference type="FunFam" id="1.25.10.10:FF:000201">
    <property type="entry name" value="Importin beta-3 subunit"/>
    <property type="match status" value="1"/>
</dbReference>
<dbReference type="GO" id="GO:0007088">
    <property type="term" value="P:regulation of mitotic nuclear division"/>
    <property type="evidence" value="ECO:0007669"/>
    <property type="project" value="EnsemblFungi"/>
</dbReference>
<keyword evidence="7" id="KW-0539">Nucleus</keyword>
<organism evidence="9 10">
    <name type="scientific">Rasamsonia emersonii (strain ATCC 16479 / CBS 393.64 / IMI 116815)</name>
    <dbReference type="NCBI Taxonomy" id="1408163"/>
    <lineage>
        <taxon>Eukaryota</taxon>
        <taxon>Fungi</taxon>
        <taxon>Dikarya</taxon>
        <taxon>Ascomycota</taxon>
        <taxon>Pezizomycotina</taxon>
        <taxon>Eurotiomycetes</taxon>
        <taxon>Eurotiomycetidae</taxon>
        <taxon>Eurotiales</taxon>
        <taxon>Trichocomaceae</taxon>
        <taxon>Rasamsonia</taxon>
    </lineage>
</organism>
<dbReference type="Proteomes" id="UP000053958">
    <property type="component" value="Unassembled WGS sequence"/>
</dbReference>